<keyword evidence="5" id="KW-0175">Coiled coil</keyword>
<keyword evidence="4" id="KW-0472">Membrane</keyword>
<keyword evidence="7" id="KW-1185">Reference proteome</keyword>
<evidence type="ECO:0000313" key="7">
    <source>
        <dbReference type="Proteomes" id="UP001148838"/>
    </source>
</evidence>
<gene>
    <name evidence="6" type="ORF">ANN_22002</name>
</gene>
<dbReference type="InterPro" id="IPR018159">
    <property type="entry name" value="Spectrin/alpha-actinin"/>
</dbReference>
<feature type="coiled-coil region" evidence="5">
    <location>
        <begin position="495"/>
        <end position="529"/>
    </location>
</feature>
<accession>A0ABQ8S773</accession>
<dbReference type="EMBL" id="JAJSOF020000033">
    <property type="protein sequence ID" value="KAJ4429798.1"/>
    <property type="molecule type" value="Genomic_DNA"/>
</dbReference>
<comment type="caution">
    <text evidence="6">The sequence shown here is derived from an EMBL/GenBank/DDBJ whole genome shotgun (WGS) entry which is preliminary data.</text>
</comment>
<dbReference type="PANTHER" id="PTHR14514:SF7">
    <property type="entry name" value="KASH DOMAIN-CONTAINING PROTEIN"/>
    <property type="match status" value="1"/>
</dbReference>
<evidence type="ECO:0000256" key="5">
    <source>
        <dbReference type="SAM" id="Coils"/>
    </source>
</evidence>
<dbReference type="Gene3D" id="1.20.58.60">
    <property type="match status" value="2"/>
</dbReference>
<keyword evidence="3" id="KW-0677">Repeat</keyword>
<comment type="subcellular location">
    <subcellularLocation>
        <location evidence="1">Endomembrane system</location>
    </subcellularLocation>
</comment>
<keyword evidence="2" id="KW-0597">Phosphoprotein</keyword>
<dbReference type="SMART" id="SM00150">
    <property type="entry name" value="SPEC"/>
    <property type="match status" value="2"/>
</dbReference>
<sequence>MDFTYHVMVADFEFCIIVDIPVLVELLRSKLTKANEDLDTLESVEAAAGRVQKNLQNLQSEVPAFYVWGENTDTTEALLKGVKSQVEDSVSEGKSLISKTKDKYNTSQQLVPTDISQQLSALELLSETVSGAMEEKDRELKRARTVRADYKRDVEEVQTWIQKAELKVQDRSVEPLQLKEYLTQIQSEIGGISDKLDCLTKNGHVVMEQTNKNDERELIQSTINNLTEQLAQVKSWLEEKKLQVGESLDSWQRFMTLYKTVKSWVEEKQVFLSEPLQLSSLTQARQKLHDYSNAVKSCKQASKNLSDMSKELETISQVTSVGDLPEKLEEAEEAKGEVENQLLERNALLQETSEEWEQCEKKMKDVRSFIDKSRQALESPQIKKRTLRDQLSLREKMLSDITIQKNKISISVEKLQVGRPRDLFTLADSETWLVGFCLYVCDADDLSIYTDSVVLFTNVSFIQQLHFRSGVGGDSKVSEAAEEILKELDQLTGVVKEQSATLESCLTQLDQYQQEIQQLRQQIIQVEQQLRVVLSPTYSPHDREKAVEEQNVSTESVVPYYSVLWTRAKEVWYYCCTYPP</sequence>
<dbReference type="PANTHER" id="PTHR14514">
    <property type="entry name" value="PKA ANCHORING PROTEIN"/>
    <property type="match status" value="1"/>
</dbReference>
<evidence type="ECO:0000256" key="3">
    <source>
        <dbReference type="ARBA" id="ARBA00022737"/>
    </source>
</evidence>
<organism evidence="6 7">
    <name type="scientific">Periplaneta americana</name>
    <name type="common">American cockroach</name>
    <name type="synonym">Blatta americana</name>
    <dbReference type="NCBI Taxonomy" id="6978"/>
    <lineage>
        <taxon>Eukaryota</taxon>
        <taxon>Metazoa</taxon>
        <taxon>Ecdysozoa</taxon>
        <taxon>Arthropoda</taxon>
        <taxon>Hexapoda</taxon>
        <taxon>Insecta</taxon>
        <taxon>Pterygota</taxon>
        <taxon>Neoptera</taxon>
        <taxon>Polyneoptera</taxon>
        <taxon>Dictyoptera</taxon>
        <taxon>Blattodea</taxon>
        <taxon>Blattoidea</taxon>
        <taxon>Blattidae</taxon>
        <taxon>Blattinae</taxon>
        <taxon>Periplaneta</taxon>
    </lineage>
</organism>
<protein>
    <submittedName>
        <fullName evidence="6">Uncharacterized protein</fullName>
    </submittedName>
</protein>
<proteinExistence type="predicted"/>
<feature type="coiled-coil region" evidence="5">
    <location>
        <begin position="24"/>
        <end position="61"/>
    </location>
</feature>
<evidence type="ECO:0000256" key="4">
    <source>
        <dbReference type="ARBA" id="ARBA00023136"/>
    </source>
</evidence>
<dbReference type="SUPFAM" id="SSF46966">
    <property type="entry name" value="Spectrin repeat"/>
    <property type="match status" value="3"/>
</dbReference>
<evidence type="ECO:0000256" key="2">
    <source>
        <dbReference type="ARBA" id="ARBA00022553"/>
    </source>
</evidence>
<evidence type="ECO:0000313" key="6">
    <source>
        <dbReference type="EMBL" id="KAJ4429798.1"/>
    </source>
</evidence>
<evidence type="ECO:0000256" key="1">
    <source>
        <dbReference type="ARBA" id="ARBA00004308"/>
    </source>
</evidence>
<reference evidence="6 7" key="1">
    <citation type="journal article" date="2022" name="Allergy">
        <title>Genome assembly and annotation of Periplaneta americana reveal a comprehensive cockroach allergen profile.</title>
        <authorList>
            <person name="Wang L."/>
            <person name="Xiong Q."/>
            <person name="Saelim N."/>
            <person name="Wang L."/>
            <person name="Nong W."/>
            <person name="Wan A.T."/>
            <person name="Shi M."/>
            <person name="Liu X."/>
            <person name="Cao Q."/>
            <person name="Hui J.H.L."/>
            <person name="Sookrung N."/>
            <person name="Leung T.F."/>
            <person name="Tungtrongchitr A."/>
            <person name="Tsui S.K.W."/>
        </authorList>
    </citation>
    <scope>NUCLEOTIDE SEQUENCE [LARGE SCALE GENOMIC DNA]</scope>
    <source>
        <strain evidence="6">PWHHKU_190912</strain>
    </source>
</reference>
<name>A0ABQ8S773_PERAM</name>
<dbReference type="Proteomes" id="UP001148838">
    <property type="component" value="Unassembled WGS sequence"/>
</dbReference>